<dbReference type="InterPro" id="IPR036188">
    <property type="entry name" value="FAD/NAD-bd_sf"/>
</dbReference>
<evidence type="ECO:0000256" key="4">
    <source>
        <dbReference type="ARBA" id="ARBA00022630"/>
    </source>
</evidence>
<dbReference type="GO" id="GO:0005739">
    <property type="term" value="C:mitochondrion"/>
    <property type="evidence" value="ECO:0007669"/>
    <property type="project" value="UniProtKB-SubCell"/>
</dbReference>
<feature type="domain" description="Mitochondrial apoptosis-inducing factor C-terminal" evidence="14">
    <location>
        <begin position="516"/>
        <end position="674"/>
    </location>
</feature>
<keyword evidence="5" id="KW-0053">Apoptosis</keyword>
<evidence type="ECO:0000256" key="11">
    <source>
        <dbReference type="ARBA" id="ARBA00047786"/>
    </source>
</evidence>
<accession>A0AAJ7FS93</accession>
<dbReference type="Gene3D" id="3.50.50.60">
    <property type="entry name" value="FAD/NAD(P)-binding domain"/>
    <property type="match status" value="2"/>
</dbReference>
<dbReference type="PANTHER" id="PTHR43557:SF4">
    <property type="entry name" value="APOPTOSIS-INDUCING FACTOR 1, MITOCHONDRIAL"/>
    <property type="match status" value="1"/>
</dbReference>
<dbReference type="SMART" id="SM01353">
    <property type="entry name" value="AIF_C"/>
    <property type="match status" value="1"/>
</dbReference>
<evidence type="ECO:0000259" key="13">
    <source>
        <dbReference type="Pfam" id="PF07992"/>
    </source>
</evidence>
<feature type="domain" description="FAD/NAD(P)-binding" evidence="13">
    <location>
        <begin position="184"/>
        <end position="511"/>
    </location>
</feature>
<evidence type="ECO:0000256" key="1">
    <source>
        <dbReference type="ARBA" id="ARBA00001974"/>
    </source>
</evidence>
<dbReference type="AlphaFoldDB" id="A0AAJ7FS93"/>
<dbReference type="SUPFAM" id="SSF55424">
    <property type="entry name" value="FAD/NAD-linked reductases, dimerisation (C-terminal) domain"/>
    <property type="match status" value="2"/>
</dbReference>
<dbReference type="PRINTS" id="PR00411">
    <property type="entry name" value="PNDRDTASEI"/>
</dbReference>
<evidence type="ECO:0000256" key="8">
    <source>
        <dbReference type="ARBA" id="ARBA00023002"/>
    </source>
</evidence>
<dbReference type="InterPro" id="IPR016156">
    <property type="entry name" value="FAD/NAD-linked_Rdtase_dimer_sf"/>
</dbReference>
<dbReference type="RefSeq" id="XP_015605691.1">
    <property type="nucleotide sequence ID" value="XM_015750205.2"/>
</dbReference>
<proteinExistence type="inferred from homology"/>
<comment type="subcellular location">
    <subcellularLocation>
        <location evidence="2">Mitochondrion</location>
    </subcellularLocation>
</comment>
<dbReference type="KEGG" id="ccin:107272747"/>
<evidence type="ECO:0000256" key="2">
    <source>
        <dbReference type="ARBA" id="ARBA00004173"/>
    </source>
</evidence>
<evidence type="ECO:0000256" key="3">
    <source>
        <dbReference type="ARBA" id="ARBA00006442"/>
    </source>
</evidence>
<dbReference type="PRINTS" id="PR00368">
    <property type="entry name" value="FADPNR"/>
</dbReference>
<dbReference type="GO" id="GO:0016174">
    <property type="term" value="F:NAD(P)H oxidase H2O2-forming activity"/>
    <property type="evidence" value="ECO:0007669"/>
    <property type="project" value="TreeGrafter"/>
</dbReference>
<dbReference type="InterPro" id="IPR023753">
    <property type="entry name" value="FAD/NAD-binding_dom"/>
</dbReference>
<protein>
    <submittedName>
        <fullName evidence="16">Apoptosis-inducing factor 1, mitochondrial</fullName>
    </submittedName>
</protein>
<dbReference type="GO" id="GO:0046983">
    <property type="term" value="F:protein dimerization activity"/>
    <property type="evidence" value="ECO:0007669"/>
    <property type="project" value="InterPro"/>
</dbReference>
<evidence type="ECO:0000256" key="7">
    <source>
        <dbReference type="ARBA" id="ARBA00022946"/>
    </source>
</evidence>
<name>A0AAJ7FS93_CEPCN</name>
<evidence type="ECO:0000256" key="6">
    <source>
        <dbReference type="ARBA" id="ARBA00022827"/>
    </source>
</evidence>
<comment type="catalytic activity">
    <reaction evidence="11">
        <text>A + NADH + H(+) = AH2 + NAD(+)</text>
        <dbReference type="Rhea" id="RHEA:11356"/>
        <dbReference type="ChEBI" id="CHEBI:13193"/>
        <dbReference type="ChEBI" id="CHEBI:15378"/>
        <dbReference type="ChEBI" id="CHEBI:17499"/>
        <dbReference type="ChEBI" id="CHEBI:57540"/>
        <dbReference type="ChEBI" id="CHEBI:57945"/>
    </reaction>
</comment>
<dbReference type="CTD" id="33390"/>
<evidence type="ECO:0000259" key="14">
    <source>
        <dbReference type="Pfam" id="PF14721"/>
    </source>
</evidence>
<comment type="cofactor">
    <cofactor evidence="1">
        <name>FAD</name>
        <dbReference type="ChEBI" id="CHEBI:57692"/>
    </cofactor>
</comment>
<keyword evidence="10" id="KW-0496">Mitochondrion</keyword>
<feature type="compositionally biased region" description="Basic and acidic residues" evidence="12">
    <location>
        <begin position="612"/>
        <end position="626"/>
    </location>
</feature>
<keyword evidence="8" id="KW-0560">Oxidoreductase</keyword>
<keyword evidence="9" id="KW-0520">NAD</keyword>
<dbReference type="GeneID" id="107272747"/>
<evidence type="ECO:0000256" key="9">
    <source>
        <dbReference type="ARBA" id="ARBA00023027"/>
    </source>
</evidence>
<sequence>MLSCGKVIGQLSKITRHAYANNIYQPLKYVGIVSISNLRYSSDTKNRRPSGTTLKAEECVPGSQFTNAQKPSPFTGPPCEAKTDGSCPASCYADCGVENSQSRNSSKGDGPNNPFKYWKQILVALFVAGATVYTVKELKWLNIDEKVQQNTGKIGKKEKAKKRERKTIKLPSVSSHIPNEIPYLLIGGGTAAFSAFRSIKSRDPKAKVLVVSEESDLPYMRPPISKELWYNSDREASAILNFKQWNGTQRSLYYEPLEFYTDVTSLTNSDKGGVAVARGWKVKKIDVVNKTAILEDDYQIKYDKCLIATGASPTTLPVLETAEDAVKRKMVPLRTTQDFLELEENVHDPNVKNIVIVGGGFLGSELACSLARNLNLEKKKIYQIYKEKSIMAQVLPEYLSEWTTRKTMTEGVNCIPNVEIQDYNFKNGKLSLILTNGQIIDADQVVVAVGVQANTQLAATSNLEVDPKVGGFLVNAELEARSNLWVAGDAACFYDVRLGRRRVEHHDHAVISGRLAGENMTGAGKPYLHQSMFWSDLGPDVGYEAIGIVDSSLPTVGVFVKATEDDTPLAAVTASNENIRSASEENAPAVKSKVLIETELVAQKISEPAEVLADKNSQDKTNDKSCSESTAPPARAKRDEFGKGVIFYLRDDVVVGIVLWNIFNRMSIARQVLARGTQYDDLNEVAKLFTIHED</sequence>
<dbReference type="GO" id="GO:0071949">
    <property type="term" value="F:FAD binding"/>
    <property type="evidence" value="ECO:0007669"/>
    <property type="project" value="TreeGrafter"/>
</dbReference>
<evidence type="ECO:0000313" key="16">
    <source>
        <dbReference type="RefSeq" id="XP_015605691.1"/>
    </source>
</evidence>
<keyword evidence="4" id="KW-0285">Flavoprotein</keyword>
<dbReference type="PANTHER" id="PTHR43557">
    <property type="entry name" value="APOPTOSIS-INDUCING FACTOR 1"/>
    <property type="match status" value="1"/>
</dbReference>
<dbReference type="Gene3D" id="3.30.390.30">
    <property type="match status" value="1"/>
</dbReference>
<dbReference type="GO" id="GO:0006915">
    <property type="term" value="P:apoptotic process"/>
    <property type="evidence" value="ECO:0007669"/>
    <property type="project" value="UniProtKB-KW"/>
</dbReference>
<evidence type="ECO:0000256" key="5">
    <source>
        <dbReference type="ARBA" id="ARBA00022703"/>
    </source>
</evidence>
<dbReference type="Pfam" id="PF14721">
    <property type="entry name" value="AIF_C"/>
    <property type="match status" value="1"/>
</dbReference>
<organism evidence="15 16">
    <name type="scientific">Cephus cinctus</name>
    <name type="common">Wheat stem sawfly</name>
    <dbReference type="NCBI Taxonomy" id="211228"/>
    <lineage>
        <taxon>Eukaryota</taxon>
        <taxon>Metazoa</taxon>
        <taxon>Ecdysozoa</taxon>
        <taxon>Arthropoda</taxon>
        <taxon>Hexapoda</taxon>
        <taxon>Insecta</taxon>
        <taxon>Pterygota</taxon>
        <taxon>Neoptera</taxon>
        <taxon>Endopterygota</taxon>
        <taxon>Hymenoptera</taxon>
        <taxon>Cephoidea</taxon>
        <taxon>Cephidae</taxon>
        <taxon>Cephus</taxon>
    </lineage>
</organism>
<dbReference type="InterPro" id="IPR029324">
    <property type="entry name" value="AIF_C"/>
</dbReference>
<reference evidence="16" key="1">
    <citation type="submission" date="2025-08" db="UniProtKB">
        <authorList>
            <consortium name="RefSeq"/>
        </authorList>
    </citation>
    <scope>IDENTIFICATION</scope>
</reference>
<evidence type="ECO:0000256" key="10">
    <source>
        <dbReference type="ARBA" id="ARBA00023128"/>
    </source>
</evidence>
<feature type="region of interest" description="Disordered" evidence="12">
    <location>
        <begin position="611"/>
        <end position="635"/>
    </location>
</feature>
<keyword evidence="6" id="KW-0274">FAD</keyword>
<evidence type="ECO:0000256" key="12">
    <source>
        <dbReference type="SAM" id="MobiDB-lite"/>
    </source>
</evidence>
<dbReference type="InterPro" id="IPR050446">
    <property type="entry name" value="FAD-oxidoreductase/Apoptosis"/>
</dbReference>
<dbReference type="Pfam" id="PF07992">
    <property type="entry name" value="Pyr_redox_2"/>
    <property type="match status" value="1"/>
</dbReference>
<dbReference type="SUPFAM" id="SSF51905">
    <property type="entry name" value="FAD/NAD(P)-binding domain"/>
    <property type="match status" value="2"/>
</dbReference>
<comment type="similarity">
    <text evidence="3">Belongs to the FAD-dependent oxidoreductase family.</text>
</comment>
<keyword evidence="7" id="KW-0809">Transit peptide</keyword>
<evidence type="ECO:0000313" key="15">
    <source>
        <dbReference type="Proteomes" id="UP000694920"/>
    </source>
</evidence>
<dbReference type="Proteomes" id="UP000694920">
    <property type="component" value="Unplaced"/>
</dbReference>
<dbReference type="GO" id="GO:0033108">
    <property type="term" value="P:mitochondrial respiratory chain complex assembly"/>
    <property type="evidence" value="ECO:0007669"/>
    <property type="project" value="TreeGrafter"/>
</dbReference>
<keyword evidence="15" id="KW-1185">Reference proteome</keyword>
<gene>
    <name evidence="16" type="primary">LOC107272747</name>
</gene>